<organism evidence="2 3">
    <name type="scientific">Candidatus Methanofishera endochildressiae</name>
    <dbReference type="NCBI Taxonomy" id="2738884"/>
    <lineage>
        <taxon>Bacteria</taxon>
        <taxon>Pseudomonadati</taxon>
        <taxon>Pseudomonadota</taxon>
        <taxon>Gammaproteobacteria</taxon>
        <taxon>Candidatus Methanofishera</taxon>
    </lineage>
</organism>
<proteinExistence type="predicted"/>
<evidence type="ECO:0000313" key="2">
    <source>
        <dbReference type="EMBL" id="NYT47297.1"/>
    </source>
</evidence>
<keyword evidence="1" id="KW-1133">Transmembrane helix</keyword>
<feature type="transmembrane region" description="Helical" evidence="1">
    <location>
        <begin position="146"/>
        <end position="162"/>
    </location>
</feature>
<gene>
    <name evidence="2" type="ORF">H0A75_06670</name>
</gene>
<name>A0A7Z0MQ46_9GAMM</name>
<feature type="transmembrane region" description="Helical" evidence="1">
    <location>
        <begin position="321"/>
        <end position="339"/>
    </location>
</feature>
<sequence length="364" mass="42075">MLLFIILSFIGYLSTFALLKIDMDINTNSDIKVFWANEHDLFSESQSTATQLTKGRHTYWLWINNFNKSTHFRVDPTDQESLIKLHSAKLYSLHYFPIEFNLVHDATKSSDIEILNIPDSSQPYIEFQSLGTDPQIYIRVIHSTNPLIYIALFTLIAAYFFGRKALPQALLLVLLSVFLSYLLSFNGTSISFDAQTQNPDQIKLFWRNAQQEISTTRAQKLYTRQGEQHYSYDMAYISNIDALYLETSDQQLLPTIGKFNLHTPGFKDISFDPPDEGLSKQSDSSTLRWFITIFLVCYLLLLLSVFYYLKSKRFFYDFFPKILTIGFLFACALVFSLAWQQILIFTGRSAYRINRVLSAILASP</sequence>
<comment type="caution">
    <text evidence="2">The sequence shown here is derived from an EMBL/GenBank/DDBJ whole genome shotgun (WGS) entry which is preliminary data.</text>
</comment>
<evidence type="ECO:0000313" key="3">
    <source>
        <dbReference type="Proteomes" id="UP000537890"/>
    </source>
</evidence>
<evidence type="ECO:0000256" key="1">
    <source>
        <dbReference type="SAM" id="Phobius"/>
    </source>
</evidence>
<accession>A0A7Z0MQ46</accession>
<keyword evidence="1" id="KW-0472">Membrane</keyword>
<reference evidence="2 3" key="1">
    <citation type="submission" date="2020-05" db="EMBL/GenBank/DDBJ databases">
        <title>Horizontal transmission and recombination maintain forever young bacterial symbiont genomes.</title>
        <authorList>
            <person name="Russell S.L."/>
            <person name="Pepper-Tunick E."/>
            <person name="Svedberg J."/>
            <person name="Byrne A."/>
            <person name="Ruelas Castillo J."/>
            <person name="Vollmers C."/>
            <person name="Beinart R.A."/>
            <person name="Corbett-Detig R."/>
        </authorList>
    </citation>
    <scope>NUCLEOTIDE SEQUENCE [LARGE SCALE GENOMIC DNA]</scope>
    <source>
        <strain evidence="2">4727-3</strain>
    </source>
</reference>
<feature type="transmembrane region" description="Helical" evidence="1">
    <location>
        <begin position="289"/>
        <end position="309"/>
    </location>
</feature>
<feature type="transmembrane region" description="Helical" evidence="1">
    <location>
        <begin position="169"/>
        <end position="190"/>
    </location>
</feature>
<dbReference type="AlphaFoldDB" id="A0A7Z0MQ46"/>
<dbReference type="Proteomes" id="UP000537890">
    <property type="component" value="Unassembled WGS sequence"/>
</dbReference>
<protein>
    <submittedName>
        <fullName evidence="2">Uncharacterized protein</fullName>
    </submittedName>
</protein>
<dbReference type="EMBL" id="JACCHS010000117">
    <property type="protein sequence ID" value="NYT47297.1"/>
    <property type="molecule type" value="Genomic_DNA"/>
</dbReference>
<keyword evidence="1" id="KW-0812">Transmembrane</keyword>